<proteinExistence type="predicted"/>
<dbReference type="Proteomes" id="UP000006591">
    <property type="component" value="Chromosome 5"/>
</dbReference>
<dbReference type="HOGENOM" id="CLU_2389920_0_0_1"/>
<evidence type="ECO:0000313" key="1">
    <source>
        <dbReference type="EnsemblPlants" id="ONIVA05G14130.1"/>
    </source>
</evidence>
<evidence type="ECO:0000313" key="2">
    <source>
        <dbReference type="Proteomes" id="UP000006591"/>
    </source>
</evidence>
<protein>
    <submittedName>
        <fullName evidence="1">Uncharacterized protein</fullName>
    </submittedName>
</protein>
<sequence>MAGQGWRREPQVVAAGLLQKSRAWSRSPRPAGSIVVNSVAACVLPTPRAHPPPAAVALCCAGGRLLPSDRSGRGEMRGWDYRRRRRWRGREGGE</sequence>
<keyword evidence="2" id="KW-1185">Reference proteome</keyword>
<dbReference type="AlphaFoldDB" id="A0A0E0HDD6"/>
<organism evidence="1">
    <name type="scientific">Oryza nivara</name>
    <name type="common">Indian wild rice</name>
    <name type="synonym">Oryza sativa f. spontanea</name>
    <dbReference type="NCBI Taxonomy" id="4536"/>
    <lineage>
        <taxon>Eukaryota</taxon>
        <taxon>Viridiplantae</taxon>
        <taxon>Streptophyta</taxon>
        <taxon>Embryophyta</taxon>
        <taxon>Tracheophyta</taxon>
        <taxon>Spermatophyta</taxon>
        <taxon>Magnoliopsida</taxon>
        <taxon>Liliopsida</taxon>
        <taxon>Poales</taxon>
        <taxon>Poaceae</taxon>
        <taxon>BOP clade</taxon>
        <taxon>Oryzoideae</taxon>
        <taxon>Oryzeae</taxon>
        <taxon>Oryzinae</taxon>
        <taxon>Oryza</taxon>
    </lineage>
</organism>
<dbReference type="EnsemblPlants" id="ONIVA05G14130.1">
    <property type="protein sequence ID" value="ONIVA05G14130.1"/>
    <property type="gene ID" value="ONIVA05G14130"/>
</dbReference>
<accession>A0A0E0HDD6</accession>
<dbReference type="Gramene" id="ONIVA05G14130.1">
    <property type="protein sequence ID" value="ONIVA05G14130.1"/>
    <property type="gene ID" value="ONIVA05G14130"/>
</dbReference>
<reference evidence="1" key="2">
    <citation type="submission" date="2018-04" db="EMBL/GenBank/DDBJ databases">
        <title>OnivRS2 (Oryza nivara Reference Sequence Version 2).</title>
        <authorList>
            <person name="Zhang J."/>
            <person name="Kudrna D."/>
            <person name="Lee S."/>
            <person name="Talag J."/>
            <person name="Rajasekar S."/>
            <person name="Welchert J."/>
            <person name="Hsing Y.-I."/>
            <person name="Wing R.A."/>
        </authorList>
    </citation>
    <scope>NUCLEOTIDE SEQUENCE [LARGE SCALE GENOMIC DNA]</scope>
    <source>
        <strain evidence="1">SL10</strain>
    </source>
</reference>
<reference evidence="1" key="1">
    <citation type="submission" date="2015-04" db="UniProtKB">
        <authorList>
            <consortium name="EnsemblPlants"/>
        </authorList>
    </citation>
    <scope>IDENTIFICATION</scope>
    <source>
        <strain evidence="1">SL10</strain>
    </source>
</reference>
<name>A0A0E0HDD6_ORYNI</name>